<dbReference type="InterPro" id="IPR010093">
    <property type="entry name" value="SinI_DNA-bd"/>
</dbReference>
<dbReference type="NCBIfam" id="TIGR01764">
    <property type="entry name" value="excise"/>
    <property type="match status" value="1"/>
</dbReference>
<dbReference type="RefSeq" id="WP_024874886.1">
    <property type="nucleotide sequence ID" value="NZ_AZUM01000002.1"/>
</dbReference>
<proteinExistence type="predicted"/>
<dbReference type="Proteomes" id="UP000192591">
    <property type="component" value="Unassembled WGS sequence"/>
</dbReference>
<gene>
    <name evidence="2" type="ORF">B1813_09375</name>
</gene>
<comment type="caution">
    <text evidence="2">The sequence shown here is derived from an EMBL/GenBank/DDBJ whole genome shotgun (WGS) entry which is preliminary data.</text>
</comment>
<dbReference type="Pfam" id="PF12728">
    <property type="entry name" value="HTH_17"/>
    <property type="match status" value="1"/>
</dbReference>
<evidence type="ECO:0000313" key="3">
    <source>
        <dbReference type="Proteomes" id="UP000192591"/>
    </source>
</evidence>
<dbReference type="STRING" id="1962155.B1813_09375"/>
<feature type="domain" description="Helix-turn-helix" evidence="1">
    <location>
        <begin position="55"/>
        <end position="99"/>
    </location>
</feature>
<keyword evidence="2" id="KW-0238">DNA-binding</keyword>
<name>A0A1V9A5I8_SACPI</name>
<dbReference type="AlphaFoldDB" id="A0A1V9A5I8"/>
<evidence type="ECO:0000313" key="2">
    <source>
        <dbReference type="EMBL" id="OQO92402.1"/>
    </source>
</evidence>
<evidence type="ECO:0000259" key="1">
    <source>
        <dbReference type="Pfam" id="PF12728"/>
    </source>
</evidence>
<keyword evidence="3" id="KW-1185">Reference proteome</keyword>
<protein>
    <submittedName>
        <fullName evidence="2">DNA-binding protein</fullName>
    </submittedName>
</protein>
<organism evidence="2 3">
    <name type="scientific">Saccharomonospora piscinae</name>
    <dbReference type="NCBI Taxonomy" id="687388"/>
    <lineage>
        <taxon>Bacteria</taxon>
        <taxon>Bacillati</taxon>
        <taxon>Actinomycetota</taxon>
        <taxon>Actinomycetes</taxon>
        <taxon>Pseudonocardiales</taxon>
        <taxon>Pseudonocardiaceae</taxon>
        <taxon>Saccharomonospora</taxon>
    </lineage>
</organism>
<dbReference type="EMBL" id="MWIH01000005">
    <property type="protein sequence ID" value="OQO92402.1"/>
    <property type="molecule type" value="Genomic_DNA"/>
</dbReference>
<reference evidence="2 3" key="1">
    <citation type="submission" date="2017-02" db="EMBL/GenBank/DDBJ databases">
        <title>Draft genome of Saccharomonospora sp. 154.</title>
        <authorList>
            <person name="Alonso-Carmona G.S."/>
            <person name="De La Haba R."/>
            <person name="Vera-Gargallo B."/>
            <person name="Sandoval-Trujillo A.H."/>
            <person name="Ramirez-Duran N."/>
            <person name="Ventosa A."/>
        </authorList>
    </citation>
    <scope>NUCLEOTIDE SEQUENCE [LARGE SCALE GENOMIC DNA]</scope>
    <source>
        <strain evidence="2 3">LRS4.154</strain>
    </source>
</reference>
<accession>A0A1V9A5I8</accession>
<dbReference type="InterPro" id="IPR041657">
    <property type="entry name" value="HTH_17"/>
</dbReference>
<sequence length="132" mass="14671">MQTLTSQSVPAEQLDELESYAQNVSGPQLRDLLQTLVQSLRAGAEVVAYPPNATLTPNQAAKLLGMSRTHLYKLLDTHVVPSHRVGRDRRIYMADIAKFDEARQADRRELAERFAARDATRAGAIDELADLL</sequence>
<dbReference type="OrthoDB" id="26212at2"/>
<dbReference type="GO" id="GO:0003677">
    <property type="term" value="F:DNA binding"/>
    <property type="evidence" value="ECO:0007669"/>
    <property type="project" value="UniProtKB-KW"/>
</dbReference>